<protein>
    <submittedName>
        <fullName evidence="1">Uncharacterized protein</fullName>
    </submittedName>
</protein>
<organism evidence="1">
    <name type="scientific">marine sediment metagenome</name>
    <dbReference type="NCBI Taxonomy" id="412755"/>
    <lineage>
        <taxon>unclassified sequences</taxon>
        <taxon>metagenomes</taxon>
        <taxon>ecological metagenomes</taxon>
    </lineage>
</organism>
<dbReference type="EMBL" id="LAZR01000131">
    <property type="protein sequence ID" value="KKN88117.1"/>
    <property type="molecule type" value="Genomic_DNA"/>
</dbReference>
<comment type="caution">
    <text evidence="1">The sequence shown here is derived from an EMBL/GenBank/DDBJ whole genome shotgun (WGS) entry which is preliminary data.</text>
</comment>
<accession>A0A0F9UL02</accession>
<evidence type="ECO:0000313" key="1">
    <source>
        <dbReference type="EMBL" id="KKN88117.1"/>
    </source>
</evidence>
<dbReference type="AlphaFoldDB" id="A0A0F9UL02"/>
<proteinExistence type="predicted"/>
<name>A0A0F9UL02_9ZZZZ</name>
<reference evidence="1" key="1">
    <citation type="journal article" date="2015" name="Nature">
        <title>Complex archaea that bridge the gap between prokaryotes and eukaryotes.</title>
        <authorList>
            <person name="Spang A."/>
            <person name="Saw J.H."/>
            <person name="Jorgensen S.L."/>
            <person name="Zaremba-Niedzwiedzka K."/>
            <person name="Martijn J."/>
            <person name="Lind A.E."/>
            <person name="van Eijk R."/>
            <person name="Schleper C."/>
            <person name="Guy L."/>
            <person name="Ettema T.J."/>
        </authorList>
    </citation>
    <scope>NUCLEOTIDE SEQUENCE</scope>
</reference>
<sequence length="70" mass="8024">MWETREIEPIAEEDQRAILEEHAAVDGPLKEPPQPEIDFCSKCGEHAEFEWDEDDGFLSVCCGTRPHSHE</sequence>
<gene>
    <name evidence="1" type="ORF">LCGC14_0251890</name>
</gene>